<dbReference type="PANTHER" id="PTHR23073">
    <property type="entry name" value="26S PROTEASOME REGULATORY SUBUNIT"/>
    <property type="match status" value="1"/>
</dbReference>
<reference evidence="5" key="1">
    <citation type="submission" date="2020-01" db="EMBL/GenBank/DDBJ databases">
        <title>Draft genome sequence of the Termite Coptotermes fromosanus.</title>
        <authorList>
            <person name="Itakura S."/>
            <person name="Yosikawa Y."/>
            <person name="Umezawa K."/>
        </authorList>
    </citation>
    <scope>NUCLEOTIDE SEQUENCE [LARGE SCALE GENOMIC DNA]</scope>
</reference>
<dbReference type="Pfam" id="PF17862">
    <property type="entry name" value="AAA_lid_3"/>
    <property type="match status" value="1"/>
</dbReference>
<keyword evidence="2" id="KW-0067">ATP-binding</keyword>
<accession>A0A6L2PF20</accession>
<organism evidence="4 5">
    <name type="scientific">Coptotermes formosanus</name>
    <name type="common">Formosan subterranean termite</name>
    <dbReference type="NCBI Taxonomy" id="36987"/>
    <lineage>
        <taxon>Eukaryota</taxon>
        <taxon>Metazoa</taxon>
        <taxon>Ecdysozoa</taxon>
        <taxon>Arthropoda</taxon>
        <taxon>Hexapoda</taxon>
        <taxon>Insecta</taxon>
        <taxon>Pterygota</taxon>
        <taxon>Neoptera</taxon>
        <taxon>Polyneoptera</taxon>
        <taxon>Dictyoptera</taxon>
        <taxon>Blattodea</taxon>
        <taxon>Blattoidea</taxon>
        <taxon>Termitoidae</taxon>
        <taxon>Rhinotermitidae</taxon>
        <taxon>Coptotermes</taxon>
    </lineage>
</organism>
<feature type="domain" description="AAA ATPase AAA+ lid" evidence="3">
    <location>
        <begin position="5"/>
        <end position="47"/>
    </location>
</feature>
<keyword evidence="1" id="KW-0547">Nucleotide-binding</keyword>
<proteinExistence type="predicted"/>
<dbReference type="AlphaFoldDB" id="A0A6L2PF20"/>
<dbReference type="SUPFAM" id="SSF52540">
    <property type="entry name" value="P-loop containing nucleoside triphosphate hydrolases"/>
    <property type="match status" value="1"/>
</dbReference>
<dbReference type="Proteomes" id="UP000502823">
    <property type="component" value="Unassembled WGS sequence"/>
</dbReference>
<evidence type="ECO:0000256" key="1">
    <source>
        <dbReference type="ARBA" id="ARBA00022741"/>
    </source>
</evidence>
<keyword evidence="5" id="KW-1185">Reference proteome</keyword>
<gene>
    <name evidence="4" type="ORF">Cfor_00652</name>
</gene>
<dbReference type="OrthoDB" id="1937997at2759"/>
<dbReference type="InterPro" id="IPR041569">
    <property type="entry name" value="AAA_lid_3"/>
</dbReference>
<protein>
    <recommendedName>
        <fullName evidence="3">AAA ATPase AAA+ lid domain-containing protein</fullName>
    </recommendedName>
</protein>
<dbReference type="Gene3D" id="1.10.8.60">
    <property type="match status" value="1"/>
</dbReference>
<evidence type="ECO:0000256" key="2">
    <source>
        <dbReference type="ARBA" id="ARBA00022840"/>
    </source>
</evidence>
<evidence type="ECO:0000313" key="4">
    <source>
        <dbReference type="EMBL" id="GFG28998.1"/>
    </source>
</evidence>
<dbReference type="InParanoid" id="A0A6L2PF20"/>
<name>A0A6L2PF20_COPFO</name>
<dbReference type="EMBL" id="BLKM01000105">
    <property type="protein sequence ID" value="GFG28998.1"/>
    <property type="molecule type" value="Genomic_DNA"/>
</dbReference>
<dbReference type="InterPro" id="IPR027417">
    <property type="entry name" value="P-loop_NTPase"/>
</dbReference>
<dbReference type="GO" id="GO:0005524">
    <property type="term" value="F:ATP binding"/>
    <property type="evidence" value="ECO:0007669"/>
    <property type="project" value="UniProtKB-KW"/>
</dbReference>
<dbReference type="InterPro" id="IPR050221">
    <property type="entry name" value="26S_Proteasome_ATPase"/>
</dbReference>
<evidence type="ECO:0000259" key="3">
    <source>
        <dbReference type="Pfam" id="PF17862"/>
    </source>
</evidence>
<evidence type="ECO:0000313" key="5">
    <source>
        <dbReference type="Proteomes" id="UP000502823"/>
    </source>
</evidence>
<sequence>MYVADYEAVVKLSDGFNGADLRNVCTEAGLFAIRAEREYVIQEDFMKAVRKVSDNKKLESKLDYKPV</sequence>
<comment type="caution">
    <text evidence="4">The sequence shown here is derived from an EMBL/GenBank/DDBJ whole genome shotgun (WGS) entry which is preliminary data.</text>
</comment>